<dbReference type="InterPro" id="IPR016163">
    <property type="entry name" value="Ald_DH_C"/>
</dbReference>
<protein>
    <submittedName>
        <fullName evidence="3">Aldehyde dehydrogenase (NADP(+))</fullName>
    </submittedName>
</protein>
<sequence>MDIRGEMLIGGEPVYGREGELRALDPASGETLAPAFGCGGAVDSERACLLAGQAAAPFAAADGETRARLLEAIAAGLLALGGALLERAARETGLPQARLIVERGRAVAQLRQFARAARQGLDAGAVLELGQPDKLPPRPDLRVRRVPIGPVAVFGAGNFPLAFSVAGGDTASALAAGCPVVAKAHPAHPGVSELTGRVIRQAVADCGLPGGVFSLLIADGHALGRQLVEHPAIAAVAFTGSRRGGEALMRAAALRPRPIPVYAEMGSLNPVLALPHALAARAEAMAASWVDALALNAGQFCTCPSLLLAVEGEDLDRFRRAAANAAAAKPAGTMLTPAIHDAYQSALHRLRRAPGIAELASGQAGGGPYAAQAALFEIDAAGFAAQPELAEEVFGPCALIVACRDQDELLSAMAGLDGQLTATLQMDDADLPLARRLLPLLEARAGRVLANAFPNWVEASPAMVHGGPFPAGSDSRATSVGLAAMDRFLRPVCYQNLPAALLPPQLADDNPLRLWRRVDGAWSQS</sequence>
<comment type="caution">
    <text evidence="3">The sequence shown here is derived from an EMBL/GenBank/DDBJ whole genome shotgun (WGS) entry which is preliminary data.</text>
</comment>
<name>A0ABV0F6H2_9NEIS</name>
<feature type="domain" description="Aldehyde dehydrogenase" evidence="2">
    <location>
        <begin position="20"/>
        <end position="453"/>
    </location>
</feature>
<reference evidence="3 4" key="1">
    <citation type="submission" date="2024-05" db="EMBL/GenBank/DDBJ databases">
        <authorList>
            <person name="De Oliveira J.P."/>
            <person name="Noriler S.A."/>
            <person name="De Oliveira A.G."/>
            <person name="Sipoli D.S."/>
        </authorList>
    </citation>
    <scope>NUCLEOTIDE SEQUENCE [LARGE SCALE GENOMIC DNA]</scope>
    <source>
        <strain evidence="3 4">LABIM189</strain>
    </source>
</reference>
<evidence type="ECO:0000259" key="2">
    <source>
        <dbReference type="Pfam" id="PF00171"/>
    </source>
</evidence>
<dbReference type="PANTHER" id="PTHR43353">
    <property type="entry name" value="SUCCINATE-SEMIALDEHYDE DEHYDROGENASE, MITOCHONDRIAL"/>
    <property type="match status" value="1"/>
</dbReference>
<dbReference type="Pfam" id="PF00171">
    <property type="entry name" value="Aldedh"/>
    <property type="match status" value="1"/>
</dbReference>
<evidence type="ECO:0000313" key="3">
    <source>
        <dbReference type="EMBL" id="MEO2215670.1"/>
    </source>
</evidence>
<proteinExistence type="predicted"/>
<dbReference type="InterPro" id="IPR044151">
    <property type="entry name" value="ALDH_KGSADH"/>
</dbReference>
<gene>
    <name evidence="3" type="ORF">ABGV49_01150</name>
</gene>
<dbReference type="SUPFAM" id="SSF53720">
    <property type="entry name" value="ALDH-like"/>
    <property type="match status" value="1"/>
</dbReference>
<evidence type="ECO:0000313" key="4">
    <source>
        <dbReference type="Proteomes" id="UP001455709"/>
    </source>
</evidence>
<dbReference type="InterPro" id="IPR016162">
    <property type="entry name" value="Ald_DH_N"/>
</dbReference>
<dbReference type="Gene3D" id="3.40.309.10">
    <property type="entry name" value="Aldehyde Dehydrogenase, Chain A, domain 2"/>
    <property type="match status" value="1"/>
</dbReference>
<dbReference type="InterPro" id="IPR016161">
    <property type="entry name" value="Ald_DH/histidinol_DH"/>
</dbReference>
<dbReference type="EMBL" id="JBDOJC010000001">
    <property type="protein sequence ID" value="MEO2215670.1"/>
    <property type="molecule type" value="Genomic_DNA"/>
</dbReference>
<dbReference type="InterPro" id="IPR015590">
    <property type="entry name" value="Aldehyde_DH_dom"/>
</dbReference>
<dbReference type="CDD" id="cd07129">
    <property type="entry name" value="ALDH_KGSADH"/>
    <property type="match status" value="1"/>
</dbReference>
<evidence type="ECO:0000256" key="1">
    <source>
        <dbReference type="ARBA" id="ARBA00023002"/>
    </source>
</evidence>
<dbReference type="InterPro" id="IPR050740">
    <property type="entry name" value="Aldehyde_DH_Superfamily"/>
</dbReference>
<organism evidence="3 4">
    <name type="scientific">Chromobacterium vaccinii</name>
    <dbReference type="NCBI Taxonomy" id="1108595"/>
    <lineage>
        <taxon>Bacteria</taxon>
        <taxon>Pseudomonadati</taxon>
        <taxon>Pseudomonadota</taxon>
        <taxon>Betaproteobacteria</taxon>
        <taxon>Neisseriales</taxon>
        <taxon>Chromobacteriaceae</taxon>
        <taxon>Chromobacterium</taxon>
    </lineage>
</organism>
<dbReference type="InterPro" id="IPR016160">
    <property type="entry name" value="Ald_DH_CS_CYS"/>
</dbReference>
<dbReference type="PANTHER" id="PTHR43353:SF3">
    <property type="entry name" value="ALDEHYDE DEHYDROGENASE-RELATED"/>
    <property type="match status" value="1"/>
</dbReference>
<dbReference type="RefSeq" id="WP_347369416.1">
    <property type="nucleotide sequence ID" value="NZ_JBDOJC010000001.1"/>
</dbReference>
<dbReference type="Proteomes" id="UP001455709">
    <property type="component" value="Unassembled WGS sequence"/>
</dbReference>
<keyword evidence="1" id="KW-0560">Oxidoreductase</keyword>
<keyword evidence="4" id="KW-1185">Reference proteome</keyword>
<dbReference type="PROSITE" id="PS00070">
    <property type="entry name" value="ALDEHYDE_DEHYDR_CYS"/>
    <property type="match status" value="1"/>
</dbReference>
<dbReference type="Gene3D" id="3.40.605.10">
    <property type="entry name" value="Aldehyde Dehydrogenase, Chain A, domain 1"/>
    <property type="match status" value="1"/>
</dbReference>
<accession>A0ABV0F6H2</accession>